<feature type="compositionally biased region" description="Polar residues" evidence="1">
    <location>
        <begin position="124"/>
        <end position="134"/>
    </location>
</feature>
<feature type="region of interest" description="Disordered" evidence="1">
    <location>
        <begin position="124"/>
        <end position="145"/>
    </location>
</feature>
<evidence type="ECO:0000256" key="2">
    <source>
        <dbReference type="SAM" id="SignalP"/>
    </source>
</evidence>
<reference evidence="3 4" key="2">
    <citation type="submission" date="2017-10" db="EMBL/GenBank/DDBJ databases">
        <title>Extensive intraspecific genome diversity in a model arbuscular mycorrhizal fungus.</title>
        <authorList>
            <person name="Chen E.C.H."/>
            <person name="Morin E."/>
            <person name="Baudet D."/>
            <person name="Noel J."/>
            <person name="Ndikumana S."/>
            <person name="Charron P."/>
            <person name="St-Onge C."/>
            <person name="Giorgi J."/>
            <person name="Grigoriev I.V."/>
            <person name="Roux C."/>
            <person name="Martin F.M."/>
            <person name="Corradi N."/>
        </authorList>
    </citation>
    <scope>NUCLEOTIDE SEQUENCE [LARGE SCALE GENOMIC DNA]</scope>
    <source>
        <strain evidence="3 4">C2</strain>
    </source>
</reference>
<dbReference type="VEuPathDB" id="FungiDB:RhiirFUN_004068"/>
<dbReference type="VEuPathDB" id="FungiDB:FUN_024650"/>
<sequence>MRFFIVLLALAILAFSTFVASTPTNHQERGESSNRVPSVSDNQKRGEGSTRVPSVDDNQKRDEEATSNWKRGDPIDRVKPAVSSNKKRSLLERQSNKCSYGYHWCYDAYGGCCPNYSLIGLERSQTSPSTSLVNDSKAVRQRTAN</sequence>
<reference evidence="3 4" key="1">
    <citation type="submission" date="2016-04" db="EMBL/GenBank/DDBJ databases">
        <title>Genome analyses suggest a sexual origin of heterokaryosis in a supposedly ancient asexual fungus.</title>
        <authorList>
            <person name="Ropars J."/>
            <person name="Sedzielewska K."/>
            <person name="Noel J."/>
            <person name="Charron P."/>
            <person name="Farinelli L."/>
            <person name="Marton T."/>
            <person name="Kruger M."/>
            <person name="Pelin A."/>
            <person name="Brachmann A."/>
            <person name="Corradi N."/>
        </authorList>
    </citation>
    <scope>NUCLEOTIDE SEQUENCE [LARGE SCALE GENOMIC DNA]</scope>
    <source>
        <strain evidence="3 4">C2</strain>
    </source>
</reference>
<feature type="chain" id="PRO_5014923184" evidence="2">
    <location>
        <begin position="22"/>
        <end position="145"/>
    </location>
</feature>
<evidence type="ECO:0000313" key="4">
    <source>
        <dbReference type="Proteomes" id="UP000233469"/>
    </source>
</evidence>
<comment type="caution">
    <text evidence="3">The sequence shown here is derived from an EMBL/GenBank/DDBJ whole genome shotgun (WGS) entry which is preliminary data.</text>
</comment>
<keyword evidence="2" id="KW-0732">Signal</keyword>
<dbReference type="Proteomes" id="UP000233469">
    <property type="component" value="Unassembled WGS sequence"/>
</dbReference>
<name>A0A2N1N076_9GLOM</name>
<accession>A0A2N1N076</accession>
<gene>
    <name evidence="3" type="ORF">RhiirC2_783730</name>
</gene>
<feature type="compositionally biased region" description="Basic and acidic residues" evidence="1">
    <location>
        <begin position="57"/>
        <end position="79"/>
    </location>
</feature>
<evidence type="ECO:0000256" key="1">
    <source>
        <dbReference type="SAM" id="MobiDB-lite"/>
    </source>
</evidence>
<evidence type="ECO:0000313" key="3">
    <source>
        <dbReference type="EMBL" id="PKK67276.1"/>
    </source>
</evidence>
<dbReference type="EMBL" id="LLXL01000983">
    <property type="protein sequence ID" value="PKK67276.1"/>
    <property type="molecule type" value="Genomic_DNA"/>
</dbReference>
<feature type="signal peptide" evidence="2">
    <location>
        <begin position="1"/>
        <end position="21"/>
    </location>
</feature>
<dbReference type="VEuPathDB" id="FungiDB:RhiirA1_459744"/>
<feature type="region of interest" description="Disordered" evidence="1">
    <location>
        <begin position="23"/>
        <end position="90"/>
    </location>
</feature>
<protein>
    <submittedName>
        <fullName evidence="3">Uncharacterized protein</fullName>
    </submittedName>
</protein>
<dbReference type="AlphaFoldDB" id="A0A2N1N076"/>
<organism evidence="3 4">
    <name type="scientific">Rhizophagus irregularis</name>
    <dbReference type="NCBI Taxonomy" id="588596"/>
    <lineage>
        <taxon>Eukaryota</taxon>
        <taxon>Fungi</taxon>
        <taxon>Fungi incertae sedis</taxon>
        <taxon>Mucoromycota</taxon>
        <taxon>Glomeromycotina</taxon>
        <taxon>Glomeromycetes</taxon>
        <taxon>Glomerales</taxon>
        <taxon>Glomeraceae</taxon>
        <taxon>Rhizophagus</taxon>
    </lineage>
</organism>
<proteinExistence type="predicted"/>